<protein>
    <submittedName>
        <fullName evidence="3">Universal stress protein UspA</fullName>
    </submittedName>
</protein>
<proteinExistence type="inferred from homology"/>
<dbReference type="Proteomes" id="UP000189370">
    <property type="component" value="Unassembled WGS sequence"/>
</dbReference>
<dbReference type="STRING" id="301967.A6E15_07180"/>
<dbReference type="PRINTS" id="PR01438">
    <property type="entry name" value="UNVRSLSTRESS"/>
</dbReference>
<dbReference type="AlphaFoldDB" id="A0A1S8AVR0"/>
<evidence type="ECO:0000256" key="1">
    <source>
        <dbReference type="ARBA" id="ARBA00008791"/>
    </source>
</evidence>
<keyword evidence="4" id="KW-1185">Reference proteome</keyword>
<evidence type="ECO:0000313" key="4">
    <source>
        <dbReference type="Proteomes" id="UP000189370"/>
    </source>
</evidence>
<evidence type="ECO:0000313" key="3">
    <source>
        <dbReference type="EMBL" id="OLZ40785.1"/>
    </source>
</evidence>
<dbReference type="PANTHER" id="PTHR46268">
    <property type="entry name" value="STRESS RESPONSE PROTEIN NHAX"/>
    <property type="match status" value="1"/>
</dbReference>
<comment type="caution">
    <text evidence="3">The sequence shown here is derived from an EMBL/GenBank/DDBJ whole genome shotgun (WGS) entry which is preliminary data.</text>
</comment>
<dbReference type="SUPFAM" id="SSF52402">
    <property type="entry name" value="Adenine nucleotide alpha hydrolases-like"/>
    <property type="match status" value="1"/>
</dbReference>
<evidence type="ECO:0000259" key="2">
    <source>
        <dbReference type="Pfam" id="PF00582"/>
    </source>
</evidence>
<dbReference type="InterPro" id="IPR006016">
    <property type="entry name" value="UspA"/>
</dbReference>
<feature type="domain" description="UspA" evidence="2">
    <location>
        <begin position="3"/>
        <end position="141"/>
    </location>
</feature>
<dbReference type="Pfam" id="PF00582">
    <property type="entry name" value="Usp"/>
    <property type="match status" value="1"/>
</dbReference>
<dbReference type="PANTHER" id="PTHR46268:SF24">
    <property type="entry name" value="UNIVERSAL STRESS PROTEIN"/>
    <property type="match status" value="1"/>
</dbReference>
<dbReference type="EMBL" id="LWLN01000001">
    <property type="protein sequence ID" value="OLZ40785.1"/>
    <property type="molecule type" value="Genomic_DNA"/>
</dbReference>
<name>A0A1S8AVR0_9EURY</name>
<dbReference type="Gene3D" id="3.40.50.620">
    <property type="entry name" value="HUPs"/>
    <property type="match status" value="1"/>
</dbReference>
<gene>
    <name evidence="3" type="ORF">A6E15_07180</name>
</gene>
<dbReference type="InterPro" id="IPR014729">
    <property type="entry name" value="Rossmann-like_a/b/a_fold"/>
</dbReference>
<dbReference type="CDD" id="cd00293">
    <property type="entry name" value="USP-like"/>
    <property type="match status" value="1"/>
</dbReference>
<comment type="similarity">
    <text evidence="1">Belongs to the universal stress protein A family.</text>
</comment>
<dbReference type="RefSeq" id="WP_076145094.1">
    <property type="nucleotide sequence ID" value="NZ_LWLN01000001.1"/>
</dbReference>
<dbReference type="InterPro" id="IPR006015">
    <property type="entry name" value="Universal_stress_UspA"/>
</dbReference>
<sequence length="142" mass="15669">MGERLLVAYDGSEPAKDALEYAIETFPEAELTALYVVPVPDGYWMAFRDPEDRVPATERGRDEGRDILEEAVDLAADHGRDLETEIATGKPDQEIIESATTDGYETIVIGSHGRDRMSRVLLGSVAEKVVRRSPIPVIVARD</sequence>
<dbReference type="OrthoDB" id="105697at2157"/>
<reference evidence="4" key="1">
    <citation type="submission" date="2016-04" db="EMBL/GenBank/DDBJ databases">
        <authorList>
            <person name="Chen S.-C."/>
            <person name="Lai M.-C."/>
        </authorList>
    </citation>
    <scope>NUCLEOTIDE SEQUENCE [LARGE SCALE GENOMIC DNA]</scope>
    <source>
        <strain evidence="4">AB14</strain>
    </source>
</reference>
<accession>A0A1S8AVR0</accession>
<organism evidence="3 4">
    <name type="scientific">Natrinema saccharevitans</name>
    <dbReference type="NCBI Taxonomy" id="301967"/>
    <lineage>
        <taxon>Archaea</taxon>
        <taxon>Methanobacteriati</taxon>
        <taxon>Methanobacteriota</taxon>
        <taxon>Stenosarchaea group</taxon>
        <taxon>Halobacteria</taxon>
        <taxon>Halobacteriales</taxon>
        <taxon>Natrialbaceae</taxon>
        <taxon>Natrinema</taxon>
    </lineage>
</organism>